<protein>
    <submittedName>
        <fullName evidence="3">Uncharacterized protein</fullName>
    </submittedName>
</protein>
<evidence type="ECO:0000313" key="3">
    <source>
        <dbReference type="EMBL" id="KAA1105958.1"/>
    </source>
</evidence>
<proteinExistence type="predicted"/>
<feature type="signal peptide" evidence="2">
    <location>
        <begin position="1"/>
        <end position="17"/>
    </location>
</feature>
<dbReference type="EMBL" id="VSWC01000040">
    <property type="protein sequence ID" value="KAA1105958.1"/>
    <property type="molecule type" value="Genomic_DNA"/>
</dbReference>
<name>A0A5B0PYF8_PUCGR</name>
<organism evidence="3 4">
    <name type="scientific">Puccinia graminis f. sp. tritici</name>
    <dbReference type="NCBI Taxonomy" id="56615"/>
    <lineage>
        <taxon>Eukaryota</taxon>
        <taxon>Fungi</taxon>
        <taxon>Dikarya</taxon>
        <taxon>Basidiomycota</taxon>
        <taxon>Pucciniomycotina</taxon>
        <taxon>Pucciniomycetes</taxon>
        <taxon>Pucciniales</taxon>
        <taxon>Pucciniaceae</taxon>
        <taxon>Puccinia</taxon>
    </lineage>
</organism>
<evidence type="ECO:0000256" key="2">
    <source>
        <dbReference type="SAM" id="SignalP"/>
    </source>
</evidence>
<evidence type="ECO:0000256" key="1">
    <source>
        <dbReference type="SAM" id="MobiDB-lite"/>
    </source>
</evidence>
<comment type="caution">
    <text evidence="3">The sequence shown here is derived from an EMBL/GenBank/DDBJ whole genome shotgun (WGS) entry which is preliminary data.</text>
</comment>
<accession>A0A5B0PYF8</accession>
<evidence type="ECO:0000313" key="4">
    <source>
        <dbReference type="Proteomes" id="UP000324748"/>
    </source>
</evidence>
<sequence>MHSKSALISLLITTTCCMEHLANLEPKKTESSAVHDLINSPKHPEESSQPLNLEFQENPQSSSPGKSGISTHRDQEDLIGLTAFEGLEEDKFPLNHMSEEQFSMLANNWSENHEQVEKLHAFSEEIEEIYSEVQKQFHSMKDSHQGEIQEHPEMSKARHIVDSSMQKVSVLSQMKLFELGKLETGLMFKIIKEEHNNNGEIEDWINKLLVTIEAPNRKELLSNLFDGFLDELKGLIVNENDPFMKEFEEQFHSEDGNIPLWSYVFKNIHFLYKNGFINQQEFRKIFHDKTFVQKLVGYAYHTLSDLDGPESVSKYWVWLTINESFEDLGPQEEKLLTYCSLVRKIQRLGDQLYKDHPNPKWETISKDLISHDYIMNFIFPDIAEDSTKRKELDLKSELHLPEDLQNDVRNLIELIERIDSSKPYATKFVESMFQEDQETSGNFQDSKVRNQVYLSASIFQILDFITREFSEDIIREEAGKTAEEMKMFEYEKEFMLLFSKMCGSGEVSYSYWLNLKDEQVASFFSHKIPRYEGLKKLKQMAIESDTLNKQFYKFCSKADEDPIIFEWFKSHKVLFDFFQVSQAHLLDQWPYHEELHKLVDKLSVKV</sequence>
<keyword evidence="4" id="KW-1185">Reference proteome</keyword>
<keyword evidence="2" id="KW-0732">Signal</keyword>
<feature type="chain" id="PRO_5023141916" evidence="2">
    <location>
        <begin position="18"/>
        <end position="606"/>
    </location>
</feature>
<reference evidence="3 4" key="1">
    <citation type="submission" date="2019-05" db="EMBL/GenBank/DDBJ databases">
        <title>Emergence of the Ug99 lineage of the wheat stem rust pathogen through somatic hybridization.</title>
        <authorList>
            <person name="Li F."/>
            <person name="Upadhyaya N.M."/>
            <person name="Sperschneider J."/>
            <person name="Matny O."/>
            <person name="Nguyen-Phuc H."/>
            <person name="Mago R."/>
            <person name="Raley C."/>
            <person name="Miller M.E."/>
            <person name="Silverstein K.A.T."/>
            <person name="Henningsen E."/>
            <person name="Hirsch C.D."/>
            <person name="Visser B."/>
            <person name="Pretorius Z.A."/>
            <person name="Steffenson B.J."/>
            <person name="Schwessinger B."/>
            <person name="Dodds P.N."/>
            <person name="Figueroa M."/>
        </authorList>
    </citation>
    <scope>NUCLEOTIDE SEQUENCE [LARGE SCALE GENOMIC DNA]</scope>
    <source>
        <strain evidence="3">21-0</strain>
    </source>
</reference>
<feature type="region of interest" description="Disordered" evidence="1">
    <location>
        <begin position="28"/>
        <end position="50"/>
    </location>
</feature>
<gene>
    <name evidence="3" type="ORF">PGT21_024917</name>
</gene>
<dbReference type="AlphaFoldDB" id="A0A5B0PYF8"/>
<dbReference type="Proteomes" id="UP000324748">
    <property type="component" value="Unassembled WGS sequence"/>
</dbReference>